<name>A0A1W9ZK72_MYCAN</name>
<dbReference type="InterPro" id="IPR000415">
    <property type="entry name" value="Nitroreductase-like"/>
</dbReference>
<dbReference type="AlphaFoldDB" id="A0A1W9ZK72"/>
<dbReference type="GO" id="GO:0016491">
    <property type="term" value="F:oxidoreductase activity"/>
    <property type="evidence" value="ECO:0007669"/>
    <property type="project" value="InterPro"/>
</dbReference>
<dbReference type="EMBL" id="MVHE01000040">
    <property type="protein sequence ID" value="ORA17264.1"/>
    <property type="molecule type" value="Genomic_DNA"/>
</dbReference>
<organism evidence="1 2">
    <name type="scientific">Mycobacterium angelicum</name>
    <dbReference type="NCBI Taxonomy" id="470074"/>
    <lineage>
        <taxon>Bacteria</taxon>
        <taxon>Bacillati</taxon>
        <taxon>Actinomycetota</taxon>
        <taxon>Actinomycetes</taxon>
        <taxon>Mycobacteriales</taxon>
        <taxon>Mycobacteriaceae</taxon>
        <taxon>Mycobacterium</taxon>
    </lineage>
</organism>
<dbReference type="Gene3D" id="3.40.109.10">
    <property type="entry name" value="NADH Oxidase"/>
    <property type="match status" value="1"/>
</dbReference>
<dbReference type="SUPFAM" id="SSF55469">
    <property type="entry name" value="FMN-dependent nitroreductase-like"/>
    <property type="match status" value="1"/>
</dbReference>
<evidence type="ECO:0000313" key="2">
    <source>
        <dbReference type="Proteomes" id="UP000192284"/>
    </source>
</evidence>
<dbReference type="Proteomes" id="UP000192284">
    <property type="component" value="Unassembled WGS sequence"/>
</dbReference>
<protein>
    <recommendedName>
        <fullName evidence="3">Nitroreductase domain-containing protein</fullName>
    </recommendedName>
</protein>
<keyword evidence="2" id="KW-1185">Reference proteome</keyword>
<reference evidence="1 2" key="1">
    <citation type="submission" date="2017-02" db="EMBL/GenBank/DDBJ databases">
        <title>The new phylogeny of genus Mycobacterium.</title>
        <authorList>
            <person name="Tortoli E."/>
            <person name="Trovato A."/>
            <person name="Cirillo D.M."/>
        </authorList>
    </citation>
    <scope>NUCLEOTIDE SEQUENCE [LARGE SCALE GENOMIC DNA]</scope>
    <source>
        <strain evidence="1 2">DSM 45057</strain>
    </source>
</reference>
<proteinExistence type="predicted"/>
<gene>
    <name evidence="1" type="ORF">BST12_19950</name>
</gene>
<accession>A0A1W9ZK72</accession>
<comment type="caution">
    <text evidence="1">The sequence shown here is derived from an EMBL/GenBank/DDBJ whole genome shotgun (WGS) entry which is preliminary data.</text>
</comment>
<evidence type="ECO:0008006" key="3">
    <source>
        <dbReference type="Google" id="ProtNLM"/>
    </source>
</evidence>
<sequence length="172" mass="19434">MNAQFPDAETLWTVLALATRAPSIYNTQPWHWRVGNARLGLYADPSMQLRNADPDERDLILTPTTLLRSTCTHKPPIRSMSCWQRPSHDGEPIAGITVRGKCPRMRSPQWLRDAIRCAFGTRGWPQMLARVGWAPINADPLPATPRRRLFRVVARPDHDRPDLASPAPSSVR</sequence>
<evidence type="ECO:0000313" key="1">
    <source>
        <dbReference type="EMBL" id="ORA17264.1"/>
    </source>
</evidence>